<name>A0A1I4NMS4_9BACI</name>
<dbReference type="EMBL" id="FOTY01000019">
    <property type="protein sequence ID" value="SFM16834.1"/>
    <property type="molecule type" value="Genomic_DNA"/>
</dbReference>
<keyword evidence="1" id="KW-0732">Signal</keyword>
<protein>
    <submittedName>
        <fullName evidence="2">Uncharacterized protein</fullName>
    </submittedName>
</protein>
<dbReference type="RefSeq" id="WP_143083025.1">
    <property type="nucleotide sequence ID" value="NZ_FOTY01000019.1"/>
</dbReference>
<evidence type="ECO:0000313" key="2">
    <source>
        <dbReference type="EMBL" id="SFM16834.1"/>
    </source>
</evidence>
<dbReference type="Proteomes" id="UP000199668">
    <property type="component" value="Unassembled WGS sequence"/>
</dbReference>
<proteinExistence type="predicted"/>
<dbReference type="OrthoDB" id="2886745at2"/>
<keyword evidence="3" id="KW-1185">Reference proteome</keyword>
<feature type="chain" id="PRO_5038924382" evidence="1">
    <location>
        <begin position="22"/>
        <end position="125"/>
    </location>
</feature>
<gene>
    <name evidence="2" type="ORF">SAMN04488054_11923</name>
</gene>
<feature type="signal peptide" evidence="1">
    <location>
        <begin position="1"/>
        <end position="21"/>
    </location>
</feature>
<evidence type="ECO:0000256" key="1">
    <source>
        <dbReference type="SAM" id="SignalP"/>
    </source>
</evidence>
<sequence>MKSLRAAAAVFLILAVDSSSAAAVSLQEVFLFQATAETEDGTYFHWEYNSPDSYEYHAQGRAWHGRKAQPHVEKLYEQTGISPESTKEELAEAFRGTELPPLERLDVRWQDEEGELHTWLWKNEE</sequence>
<organism evidence="2 3">
    <name type="scientific">Salibacterium qingdaonense</name>
    <dbReference type="NCBI Taxonomy" id="266892"/>
    <lineage>
        <taxon>Bacteria</taxon>
        <taxon>Bacillati</taxon>
        <taxon>Bacillota</taxon>
        <taxon>Bacilli</taxon>
        <taxon>Bacillales</taxon>
        <taxon>Bacillaceae</taxon>
    </lineage>
</organism>
<dbReference type="AlphaFoldDB" id="A0A1I4NMS4"/>
<reference evidence="2 3" key="1">
    <citation type="submission" date="2016-10" db="EMBL/GenBank/DDBJ databases">
        <authorList>
            <person name="de Groot N.N."/>
        </authorList>
    </citation>
    <scope>NUCLEOTIDE SEQUENCE [LARGE SCALE GENOMIC DNA]</scope>
    <source>
        <strain evidence="2 3">CGMCC 1.6134</strain>
    </source>
</reference>
<accession>A0A1I4NMS4</accession>
<dbReference type="STRING" id="266892.SAMN04488054_11923"/>
<evidence type="ECO:0000313" key="3">
    <source>
        <dbReference type="Proteomes" id="UP000199668"/>
    </source>
</evidence>